<evidence type="ECO:0000313" key="4">
    <source>
        <dbReference type="EMBL" id="KAE8349842.1"/>
    </source>
</evidence>
<reference evidence="5" key="1">
    <citation type="submission" date="2019-04" db="EMBL/GenBank/DDBJ databases">
        <title>Friends and foes A comparative genomics studyof 23 Aspergillus species from section Flavi.</title>
        <authorList>
            <consortium name="DOE Joint Genome Institute"/>
            <person name="Kjaerbolling I."/>
            <person name="Vesth T."/>
            <person name="Frisvad J.C."/>
            <person name="Nybo J.L."/>
            <person name="Theobald S."/>
            <person name="Kildgaard S."/>
            <person name="Isbrandt T."/>
            <person name="Kuo A."/>
            <person name="Sato A."/>
            <person name="Lyhne E.K."/>
            <person name="Kogle M.E."/>
            <person name="Wiebenga A."/>
            <person name="Kun R.S."/>
            <person name="Lubbers R.J."/>
            <person name="Makela M.R."/>
            <person name="Barry K."/>
            <person name="Chovatia M."/>
            <person name="Clum A."/>
            <person name="Daum C."/>
            <person name="Haridas S."/>
            <person name="He G."/>
            <person name="LaButti K."/>
            <person name="Lipzen A."/>
            <person name="Mondo S."/>
            <person name="Riley R."/>
            <person name="Salamov A."/>
            <person name="Simmons B.A."/>
            <person name="Magnuson J.K."/>
            <person name="Henrissat B."/>
            <person name="Mortensen U.H."/>
            <person name="Larsen T.O."/>
            <person name="Devries R.P."/>
            <person name="Grigoriev I.V."/>
            <person name="Machida M."/>
            <person name="Baker S.E."/>
            <person name="Andersen M.R."/>
        </authorList>
    </citation>
    <scope>NUCLEOTIDE SEQUENCE [LARGE SCALE GENOMIC DNA]</scope>
    <source>
        <strain evidence="5">CBS 553.77</strain>
    </source>
</reference>
<keyword evidence="1" id="KW-0560">Oxidoreductase</keyword>
<gene>
    <name evidence="4" type="ORF">BDV28DRAFT_151514</name>
</gene>
<dbReference type="InterPro" id="IPR050523">
    <property type="entry name" value="AKR_Detox_Biosynth"/>
</dbReference>
<dbReference type="PANTHER" id="PTHR43364:SF4">
    <property type="entry name" value="NAD(P)-LINKED OXIDOREDUCTASE SUPERFAMILY PROTEIN"/>
    <property type="match status" value="1"/>
</dbReference>
<dbReference type="Gene3D" id="3.20.20.100">
    <property type="entry name" value="NADP-dependent oxidoreductase domain"/>
    <property type="match status" value="2"/>
</dbReference>
<proteinExistence type="inferred from homology"/>
<dbReference type="InterPro" id="IPR036812">
    <property type="entry name" value="NAD(P)_OxRdtase_dom_sf"/>
</dbReference>
<comment type="similarity">
    <text evidence="2">Belongs to the aldo/keto reductase family. Aldo/keto reductase 2 subfamily.</text>
</comment>
<dbReference type="EMBL" id="ML739269">
    <property type="protein sequence ID" value="KAE8349842.1"/>
    <property type="molecule type" value="Genomic_DNA"/>
</dbReference>
<organism evidence="4 5">
    <name type="scientific">Aspergillus coremiiformis</name>
    <dbReference type="NCBI Taxonomy" id="138285"/>
    <lineage>
        <taxon>Eukaryota</taxon>
        <taxon>Fungi</taxon>
        <taxon>Dikarya</taxon>
        <taxon>Ascomycota</taxon>
        <taxon>Pezizomycotina</taxon>
        <taxon>Eurotiomycetes</taxon>
        <taxon>Eurotiomycetidae</taxon>
        <taxon>Eurotiales</taxon>
        <taxon>Aspergillaceae</taxon>
        <taxon>Aspergillus</taxon>
        <taxon>Aspergillus subgen. Circumdati</taxon>
    </lineage>
</organism>
<protein>
    <submittedName>
        <fullName evidence="4">NADP-dependent oxidoreductase domain-containing protein</fullName>
    </submittedName>
</protein>
<dbReference type="GO" id="GO:0016491">
    <property type="term" value="F:oxidoreductase activity"/>
    <property type="evidence" value="ECO:0007669"/>
    <property type="project" value="UniProtKB-KW"/>
</dbReference>
<evidence type="ECO:0000256" key="1">
    <source>
        <dbReference type="ARBA" id="ARBA00023002"/>
    </source>
</evidence>
<dbReference type="PANTHER" id="PTHR43364">
    <property type="entry name" value="NADH-SPECIFIC METHYLGLYOXAL REDUCTASE-RELATED"/>
    <property type="match status" value="1"/>
</dbReference>
<dbReference type="Pfam" id="PF00248">
    <property type="entry name" value="Aldo_ket_red"/>
    <property type="match status" value="1"/>
</dbReference>
<keyword evidence="5" id="KW-1185">Reference proteome</keyword>
<name>A0A5N6YWM2_9EURO</name>
<feature type="domain" description="NADP-dependent oxidoreductase" evidence="3">
    <location>
        <begin position="49"/>
        <end position="96"/>
    </location>
</feature>
<dbReference type="InterPro" id="IPR023210">
    <property type="entry name" value="NADP_OxRdtase_dom"/>
</dbReference>
<accession>A0A5N6YWM2</accession>
<dbReference type="AlphaFoldDB" id="A0A5N6YWM2"/>
<evidence type="ECO:0000259" key="3">
    <source>
        <dbReference type="Pfam" id="PF00248"/>
    </source>
</evidence>
<evidence type="ECO:0000256" key="2">
    <source>
        <dbReference type="ARBA" id="ARBA00038157"/>
    </source>
</evidence>
<dbReference type="Proteomes" id="UP000327118">
    <property type="component" value="Unassembled WGS sequence"/>
</dbReference>
<evidence type="ECO:0000313" key="5">
    <source>
        <dbReference type="Proteomes" id="UP000327118"/>
    </source>
</evidence>
<dbReference type="SUPFAM" id="SSF51430">
    <property type="entry name" value="NAD(P)-linked oxidoreductase"/>
    <property type="match status" value="1"/>
</dbReference>
<dbReference type="OrthoDB" id="48988at2759"/>
<sequence>MTLPKRPHIIFGTASFGTGSPLAKIQDEQTARAYPVGSPGTAELLLGPIQKSVAESLAALQIDKVDIMYLHSPDRLTPFKETCRAMDAEYRRGKFSRTASSSRLCTKAWSFLWIAQRRILTLPPLYRPTAVGLFTGKGSQDPQLIGSRWDGHTTLSKLYQHAYFTPAVHAAVQNVANAAAVAGLCGHEVALRWTVFYSALKKEYGDAVLIGASSVSQLIENLELLTTLEEEIFRTSCHSPSVVDVSILQSPH</sequence>